<evidence type="ECO:0000256" key="2">
    <source>
        <dbReference type="SAM" id="SignalP"/>
    </source>
</evidence>
<feature type="signal peptide" evidence="2">
    <location>
        <begin position="1"/>
        <end position="22"/>
    </location>
</feature>
<protein>
    <submittedName>
        <fullName evidence="5">GEVED domain-containing protein</fullName>
    </submittedName>
</protein>
<accession>A0ABY9XSJ3</accession>
<feature type="chain" id="PRO_5045190950" evidence="2">
    <location>
        <begin position="23"/>
        <end position="1150"/>
    </location>
</feature>
<sequence>MKAKLHYVLATTIFLIAFSAFSQNSSWEKIENTKDSKKISALNLNKDKMLLFKLDMLSLKQRLSSVSLRSKKNKKTTSLISIPGKNGGFETFKIYEASVFSPELAAKYPNIKSYVGVNPNNTGARLRMSVSPNGVQTMITYADEPTVFMQPISKNSNQYILYSKQDKNKIANTFECKTLDALNKTFNKNSSTAKIKINEGGANNQTLQKFKIAISTTAEYTAYHYISDSITDALAAINATLSRVNEVFETDMAVTFELVNATQLIFTKASTDPYSDASTGTDGAWSSELQNTLTTVIGEDTYDIGHLFGATGSGGNAGCIGCVCNDGVKGSGFTSPADGIPEGDTFDLDFVVHEIGHQMGANHTYAYEDEGTGVNSEPGSGTTIMAYAGIEGLNNVELHSDDYFHYHSIKQILDNLSGKSCQTPEVISNNPPIADAGNDYYIPKGTAYILKGAATDVDGSDNLTYCWEQIDSGVVNYLNFGPDVTSGSMNRSLPPSSSSERYIPKFSSVLEGNTTQTNPTLGSDWETVSGVSRTLNWALTVRDRATAAATGGQTSYDRMQIFVEDAIPFTIKNPVSWSQGSTQTIEWEVGQTTNGTINCQNVNIKLSTDGGLTFPTSIATNTPNDGVFNYTVPAITDTTNARILIEAADNIFYDVSNFNFSISNNPDFFIVEETLDPIACAETTATFHFDFVVANGFSENTVFSASGIPGNSSVTFTPSSLNTSGAVTMTISNLTNIAQEDYPITITGTSTSITKNKIVNLPFYNSQCHSEGNIDYATSTTLVSFNTINNASGKPSGYSNYTNISTILNRNNSYDLTINVNTDSGIAVDEQYTTNTKVWIDWNQNCSFDDPGETYNLGDATGVSNGPTSASSLSITVPISASIGNTIMRISTKYKDDGIVTSCENGFDGEVEDYTLNITGNNEASTTLVQFNTIDNISERPSEYSDYTSFISTTVNRNSSYPLNVNINTKGNFEAGTRVWIDWNQNASFDDSEVYDLGSTTNVTDGATANSPLSITIPIDAVLGNTIMRVSTKYVNTELHTPSQTIVDGEVEDYTLNITPTESIETNGFENFIIFPNPNDGKFTIQLNTALNRNINVKIFDSRGHFIYEKYFEEGGDFSEDIELNSLQSGLYFLIADDGLKRSTKKIIIK</sequence>
<dbReference type="Proteomes" id="UP001302806">
    <property type="component" value="Chromosome"/>
</dbReference>
<dbReference type="InterPro" id="IPR026444">
    <property type="entry name" value="Secre_tail"/>
</dbReference>
<dbReference type="RefSeq" id="WP_415865417.1">
    <property type="nucleotide sequence ID" value="NZ_CP134537.1"/>
</dbReference>
<dbReference type="EMBL" id="CP134537">
    <property type="protein sequence ID" value="WNH08823.1"/>
    <property type="molecule type" value="Genomic_DNA"/>
</dbReference>
<gene>
    <name evidence="5" type="ORF">RHP51_17410</name>
</gene>
<evidence type="ECO:0000259" key="3">
    <source>
        <dbReference type="Pfam" id="PF18962"/>
    </source>
</evidence>
<organism evidence="5 6">
    <name type="scientific">Thalassobellus suaedae</name>
    <dbReference type="NCBI Taxonomy" id="3074124"/>
    <lineage>
        <taxon>Bacteria</taxon>
        <taxon>Pseudomonadati</taxon>
        <taxon>Bacteroidota</taxon>
        <taxon>Flavobacteriia</taxon>
        <taxon>Flavobacteriales</taxon>
        <taxon>Flavobacteriaceae</taxon>
        <taxon>Thalassobellus</taxon>
    </lineage>
</organism>
<keyword evidence="1 2" id="KW-0732">Signal</keyword>
<reference evidence="5 6" key="1">
    <citation type="submission" date="2023-09" db="EMBL/GenBank/DDBJ databases">
        <title>Thalassobella suaedae gen. nov., sp. nov., a marine bacterium of the family Flavobacteriaceae isolated from a halophyte Suaeda japonica.</title>
        <authorList>
            <person name="Lee S.Y."/>
            <person name="Hwang C.Y."/>
        </authorList>
    </citation>
    <scope>NUCLEOTIDE SEQUENCE [LARGE SCALE GENOMIC DNA]</scope>
    <source>
        <strain evidence="5 6">HL-DH14</strain>
    </source>
</reference>
<dbReference type="SUPFAM" id="SSF55486">
    <property type="entry name" value="Metalloproteases ('zincins'), catalytic domain"/>
    <property type="match status" value="1"/>
</dbReference>
<feature type="domain" description="GEVED" evidence="4">
    <location>
        <begin position="978"/>
        <end position="1057"/>
    </location>
</feature>
<dbReference type="Gene3D" id="3.40.390.10">
    <property type="entry name" value="Collagenase (Catalytic Domain)"/>
    <property type="match status" value="1"/>
</dbReference>
<dbReference type="Pfam" id="PF20009">
    <property type="entry name" value="GEVED"/>
    <property type="match status" value="2"/>
</dbReference>
<dbReference type="NCBIfam" id="TIGR04183">
    <property type="entry name" value="Por_Secre_tail"/>
    <property type="match status" value="1"/>
</dbReference>
<evidence type="ECO:0000313" key="6">
    <source>
        <dbReference type="Proteomes" id="UP001302806"/>
    </source>
</evidence>
<evidence type="ECO:0000313" key="5">
    <source>
        <dbReference type="EMBL" id="WNH08823.1"/>
    </source>
</evidence>
<evidence type="ECO:0000259" key="4">
    <source>
        <dbReference type="Pfam" id="PF20009"/>
    </source>
</evidence>
<name>A0ABY9XSJ3_9FLAO</name>
<proteinExistence type="predicted"/>
<feature type="domain" description="Secretion system C-terminal sorting" evidence="3">
    <location>
        <begin position="1074"/>
        <end position="1149"/>
    </location>
</feature>
<dbReference type="InterPro" id="IPR024079">
    <property type="entry name" value="MetalloPept_cat_dom_sf"/>
</dbReference>
<evidence type="ECO:0000256" key="1">
    <source>
        <dbReference type="ARBA" id="ARBA00022729"/>
    </source>
</evidence>
<dbReference type="InterPro" id="IPR045474">
    <property type="entry name" value="GEVED"/>
</dbReference>
<dbReference type="Pfam" id="PF18962">
    <property type="entry name" value="Por_Secre_tail"/>
    <property type="match status" value="1"/>
</dbReference>
<dbReference type="Pfam" id="PF13583">
    <property type="entry name" value="Reprolysin_4"/>
    <property type="match status" value="1"/>
</dbReference>
<feature type="domain" description="GEVED" evidence="4">
    <location>
        <begin position="836"/>
        <end position="917"/>
    </location>
</feature>